<organism evidence="2 3">
    <name type="scientific">Fimbriimonas ginsengisoli Gsoil 348</name>
    <dbReference type="NCBI Taxonomy" id="661478"/>
    <lineage>
        <taxon>Bacteria</taxon>
        <taxon>Bacillati</taxon>
        <taxon>Armatimonadota</taxon>
        <taxon>Fimbriimonadia</taxon>
        <taxon>Fimbriimonadales</taxon>
        <taxon>Fimbriimonadaceae</taxon>
        <taxon>Fimbriimonas</taxon>
    </lineage>
</organism>
<keyword evidence="1" id="KW-0472">Membrane</keyword>
<dbReference type="STRING" id="661478.OP10G_0119"/>
<dbReference type="HOGENOM" id="CLU_2301675_0_0_0"/>
<dbReference type="Proteomes" id="UP000027982">
    <property type="component" value="Chromosome"/>
</dbReference>
<keyword evidence="3" id="KW-1185">Reference proteome</keyword>
<reference evidence="2 3" key="1">
    <citation type="journal article" date="2014" name="PLoS ONE">
        <title>The first complete genome sequence of the class fimbriimonadia in the phylum armatimonadetes.</title>
        <authorList>
            <person name="Hu Z.Y."/>
            <person name="Wang Y.Z."/>
            <person name="Im W.T."/>
            <person name="Wang S.Y."/>
            <person name="Zhao G.P."/>
            <person name="Zheng H.J."/>
            <person name="Quan Z.X."/>
        </authorList>
    </citation>
    <scope>NUCLEOTIDE SEQUENCE [LARGE SCALE GENOMIC DNA]</scope>
    <source>
        <strain evidence="2">Gsoil 348</strain>
    </source>
</reference>
<gene>
    <name evidence="2" type="ORF">OP10G_0119</name>
</gene>
<feature type="transmembrane region" description="Helical" evidence="1">
    <location>
        <begin position="20"/>
        <end position="41"/>
    </location>
</feature>
<dbReference type="AlphaFoldDB" id="A0A068NJ50"/>
<dbReference type="EMBL" id="CP007139">
    <property type="protein sequence ID" value="AIE83487.1"/>
    <property type="molecule type" value="Genomic_DNA"/>
</dbReference>
<keyword evidence="1" id="KW-1133">Transmembrane helix</keyword>
<name>A0A068NJ50_FIMGI</name>
<evidence type="ECO:0000313" key="3">
    <source>
        <dbReference type="Proteomes" id="UP000027982"/>
    </source>
</evidence>
<keyword evidence="1" id="KW-0812">Transmembrane</keyword>
<accession>A0A068NJ50</accession>
<dbReference type="RefSeq" id="WP_025227836.1">
    <property type="nucleotide sequence ID" value="NZ_CP007139.1"/>
</dbReference>
<protein>
    <submittedName>
        <fullName evidence="2">Uncharacterized protein</fullName>
    </submittedName>
</protein>
<feature type="transmembrane region" description="Helical" evidence="1">
    <location>
        <begin position="61"/>
        <end position="82"/>
    </location>
</feature>
<dbReference type="KEGG" id="fgi:OP10G_0119"/>
<evidence type="ECO:0000313" key="2">
    <source>
        <dbReference type="EMBL" id="AIE83487.1"/>
    </source>
</evidence>
<sequence length="100" mass="10875">MLPQSVRKLVAYHEVLMAMILVWVVSPVVLTLFSFYLGTFAASQHVQDLQGGDVDNGAKGALIGLAVSVIIAIGATIIYPKVIAREYEVRGRSDDNHADY</sequence>
<evidence type="ECO:0000256" key="1">
    <source>
        <dbReference type="SAM" id="Phobius"/>
    </source>
</evidence>
<proteinExistence type="predicted"/>